<reference evidence="3" key="1">
    <citation type="journal article" date="2017" name="Plant J.">
        <title>The pomegranate (Punica granatum L.) genome and the genomics of punicalagin biosynthesis.</title>
        <authorList>
            <person name="Qin G."/>
            <person name="Xu C."/>
            <person name="Ming R."/>
            <person name="Tang H."/>
            <person name="Guyot R."/>
            <person name="Kramer E.M."/>
            <person name="Hu Y."/>
            <person name="Yi X."/>
            <person name="Qi Y."/>
            <person name="Xu X."/>
            <person name="Gao Z."/>
            <person name="Pan H."/>
            <person name="Jian J."/>
            <person name="Tian Y."/>
            <person name="Yue Z."/>
            <person name="Xu Y."/>
        </authorList>
    </citation>
    <scope>NUCLEOTIDE SEQUENCE [LARGE SCALE GENOMIC DNA]</scope>
    <source>
        <strain evidence="3">cv. Dabenzi</strain>
    </source>
</reference>
<dbReference type="EMBL" id="MTKT01003953">
    <property type="protein sequence ID" value="OWM73180.1"/>
    <property type="molecule type" value="Genomic_DNA"/>
</dbReference>
<dbReference type="AlphaFoldDB" id="A0A218WLE4"/>
<sequence>MAASFTRDWASSAGGWREKKPRCSPQSSPCAVSAMHHVALNSTRFGYTWFDYLLRRWP</sequence>
<feature type="region of interest" description="Disordered" evidence="1">
    <location>
        <begin position="1"/>
        <end position="27"/>
    </location>
</feature>
<comment type="caution">
    <text evidence="2">The sequence shown here is derived from an EMBL/GenBank/DDBJ whole genome shotgun (WGS) entry which is preliminary data.</text>
</comment>
<protein>
    <submittedName>
        <fullName evidence="2">Uncharacterized protein</fullName>
    </submittedName>
</protein>
<evidence type="ECO:0000313" key="3">
    <source>
        <dbReference type="Proteomes" id="UP000197138"/>
    </source>
</evidence>
<accession>A0A218WLE4</accession>
<gene>
    <name evidence="2" type="ORF">CDL15_Pgr001294</name>
</gene>
<dbReference type="Proteomes" id="UP000197138">
    <property type="component" value="Unassembled WGS sequence"/>
</dbReference>
<name>A0A218WLE4_PUNGR</name>
<evidence type="ECO:0000313" key="2">
    <source>
        <dbReference type="EMBL" id="OWM73180.1"/>
    </source>
</evidence>
<evidence type="ECO:0000256" key="1">
    <source>
        <dbReference type="SAM" id="MobiDB-lite"/>
    </source>
</evidence>
<proteinExistence type="predicted"/>
<organism evidence="2 3">
    <name type="scientific">Punica granatum</name>
    <name type="common">Pomegranate</name>
    <dbReference type="NCBI Taxonomy" id="22663"/>
    <lineage>
        <taxon>Eukaryota</taxon>
        <taxon>Viridiplantae</taxon>
        <taxon>Streptophyta</taxon>
        <taxon>Embryophyta</taxon>
        <taxon>Tracheophyta</taxon>
        <taxon>Spermatophyta</taxon>
        <taxon>Magnoliopsida</taxon>
        <taxon>eudicotyledons</taxon>
        <taxon>Gunneridae</taxon>
        <taxon>Pentapetalae</taxon>
        <taxon>rosids</taxon>
        <taxon>malvids</taxon>
        <taxon>Myrtales</taxon>
        <taxon>Lythraceae</taxon>
        <taxon>Punica</taxon>
    </lineage>
</organism>